<dbReference type="InterPro" id="IPR013538">
    <property type="entry name" value="ASHA1/2-like_C"/>
</dbReference>
<proteinExistence type="inferred from homology"/>
<dbReference type="RefSeq" id="WP_320217869.1">
    <property type="nucleotide sequence ID" value="NZ_JAVIIS010000098.1"/>
</dbReference>
<evidence type="ECO:0000256" key="1">
    <source>
        <dbReference type="ARBA" id="ARBA00006817"/>
    </source>
</evidence>
<comment type="similarity">
    <text evidence="1">Belongs to the AHA1 family.</text>
</comment>
<accession>A0ABU4X6E6</accession>
<dbReference type="Proteomes" id="UP001272097">
    <property type="component" value="Unassembled WGS sequence"/>
</dbReference>
<organism evidence="3 4">
    <name type="scientific">Mesorhizobium australafricanum</name>
    <dbReference type="NCBI Taxonomy" id="3072311"/>
    <lineage>
        <taxon>Bacteria</taxon>
        <taxon>Pseudomonadati</taxon>
        <taxon>Pseudomonadota</taxon>
        <taxon>Alphaproteobacteria</taxon>
        <taxon>Hyphomicrobiales</taxon>
        <taxon>Phyllobacteriaceae</taxon>
        <taxon>Mesorhizobium</taxon>
    </lineage>
</organism>
<dbReference type="Gene3D" id="3.30.530.20">
    <property type="match status" value="1"/>
</dbReference>
<dbReference type="SUPFAM" id="SSF55961">
    <property type="entry name" value="Bet v1-like"/>
    <property type="match status" value="1"/>
</dbReference>
<evidence type="ECO:0000313" key="4">
    <source>
        <dbReference type="Proteomes" id="UP001272097"/>
    </source>
</evidence>
<gene>
    <name evidence="3" type="ORF">RFM51_30500</name>
</gene>
<dbReference type="EMBL" id="JAVIIS010000098">
    <property type="protein sequence ID" value="MDX8443892.1"/>
    <property type="molecule type" value="Genomic_DNA"/>
</dbReference>
<protein>
    <submittedName>
        <fullName evidence="3">SRPBCC domain-containing protein</fullName>
    </submittedName>
</protein>
<reference evidence="3 4" key="1">
    <citation type="submission" date="2023-08" db="EMBL/GenBank/DDBJ databases">
        <title>Implementing the SeqCode for naming new Mesorhizobium species isolated from Vachellia karroo root nodules.</title>
        <authorList>
            <person name="Van Lill M."/>
        </authorList>
    </citation>
    <scope>NUCLEOTIDE SEQUENCE [LARGE SCALE GENOMIC DNA]</scope>
    <source>
        <strain evidence="3 4">VK3E</strain>
    </source>
</reference>
<evidence type="ECO:0000313" key="3">
    <source>
        <dbReference type="EMBL" id="MDX8443892.1"/>
    </source>
</evidence>
<evidence type="ECO:0000259" key="2">
    <source>
        <dbReference type="Pfam" id="PF08327"/>
    </source>
</evidence>
<keyword evidence="4" id="KW-1185">Reference proteome</keyword>
<dbReference type="CDD" id="cd07814">
    <property type="entry name" value="SRPBCC_CalC_Aha1-like"/>
    <property type="match status" value="1"/>
</dbReference>
<sequence>MLQLSLPQAMANADTVMASADLLASPGEVIAALVTKEVERWWGSSETYRMTDWTADLRAGGSWHVMVRTADGRRLPADGRFLEIEMPRRIVQTRRYDWDHPTLGRHETTLAYLLEPIAGGTRLTICHGGFAGFPDAAAEHAEGWARVLGWLQGYFGGATSPSPLVGEGVADGDG</sequence>
<feature type="domain" description="Activator of Hsp90 ATPase homologue 1/2-like C-terminal" evidence="2">
    <location>
        <begin position="24"/>
        <end position="155"/>
    </location>
</feature>
<dbReference type="Pfam" id="PF08327">
    <property type="entry name" value="AHSA1"/>
    <property type="match status" value="1"/>
</dbReference>
<name>A0ABU4X6E6_9HYPH</name>
<dbReference type="InterPro" id="IPR023393">
    <property type="entry name" value="START-like_dom_sf"/>
</dbReference>
<comment type="caution">
    <text evidence="3">The sequence shown here is derived from an EMBL/GenBank/DDBJ whole genome shotgun (WGS) entry which is preliminary data.</text>
</comment>